<name>A0A8H7ZLX5_9FUNG</name>
<comment type="caution">
    <text evidence="2">The sequence shown here is derived from an EMBL/GenBank/DDBJ whole genome shotgun (WGS) entry which is preliminary data.</text>
</comment>
<proteinExistence type="predicted"/>
<evidence type="ECO:0000313" key="3">
    <source>
        <dbReference type="Proteomes" id="UP000673691"/>
    </source>
</evidence>
<evidence type="ECO:0000256" key="1">
    <source>
        <dbReference type="SAM" id="MobiDB-lite"/>
    </source>
</evidence>
<dbReference type="AlphaFoldDB" id="A0A8H7ZLX5"/>
<dbReference type="Proteomes" id="UP000673691">
    <property type="component" value="Unassembled WGS sequence"/>
</dbReference>
<accession>A0A8H7ZLX5</accession>
<evidence type="ECO:0000313" key="2">
    <source>
        <dbReference type="EMBL" id="KAG5455789.1"/>
    </source>
</evidence>
<feature type="non-terminal residue" evidence="2">
    <location>
        <position position="1"/>
    </location>
</feature>
<feature type="compositionally biased region" description="Low complexity" evidence="1">
    <location>
        <begin position="113"/>
        <end position="127"/>
    </location>
</feature>
<keyword evidence="3" id="KW-1185">Reference proteome</keyword>
<feature type="region of interest" description="Disordered" evidence="1">
    <location>
        <begin position="102"/>
        <end position="143"/>
    </location>
</feature>
<reference evidence="2 3" key="1">
    <citation type="journal article" name="Sci. Rep.">
        <title>Genome-scale phylogenetic analyses confirm Olpidium as the closest living zoosporic fungus to the non-flagellated, terrestrial fungi.</title>
        <authorList>
            <person name="Chang Y."/>
            <person name="Rochon D."/>
            <person name="Sekimoto S."/>
            <person name="Wang Y."/>
            <person name="Chovatia M."/>
            <person name="Sandor L."/>
            <person name="Salamov A."/>
            <person name="Grigoriev I.V."/>
            <person name="Stajich J.E."/>
            <person name="Spatafora J.W."/>
        </authorList>
    </citation>
    <scope>NUCLEOTIDE SEQUENCE [LARGE SCALE GENOMIC DNA]</scope>
    <source>
        <strain evidence="2">S191</strain>
    </source>
</reference>
<organism evidence="2 3">
    <name type="scientific">Olpidium bornovanus</name>
    <dbReference type="NCBI Taxonomy" id="278681"/>
    <lineage>
        <taxon>Eukaryota</taxon>
        <taxon>Fungi</taxon>
        <taxon>Fungi incertae sedis</taxon>
        <taxon>Olpidiomycota</taxon>
        <taxon>Olpidiomycotina</taxon>
        <taxon>Olpidiomycetes</taxon>
        <taxon>Olpidiales</taxon>
        <taxon>Olpidiaceae</taxon>
        <taxon>Olpidium</taxon>
    </lineage>
</organism>
<protein>
    <submittedName>
        <fullName evidence="2">Uncharacterized protein</fullName>
    </submittedName>
</protein>
<dbReference type="EMBL" id="JAEFCI010012794">
    <property type="protein sequence ID" value="KAG5455789.1"/>
    <property type="molecule type" value="Genomic_DNA"/>
</dbReference>
<gene>
    <name evidence="2" type="ORF">BJ554DRAFT_4679</name>
</gene>
<sequence>LRQAGASGAPEVVAVPPDTARSGRFQGSTADYSPAPGVKAGVMPPIPTAPITSELERTSADGATEAAEGAVSKPRAPAPLQLGSGADKLPLLVSSAAELGRHRWNHDDDGDELSVSSSVSQQPDSPEQLTGEERQSRSAFAAC</sequence>
<feature type="region of interest" description="Disordered" evidence="1">
    <location>
        <begin position="1"/>
        <end position="87"/>
    </location>
</feature>